<dbReference type="PATRIC" id="fig|584657.3.peg.3940"/>
<feature type="chain" id="PRO_5038784308" description="MucB/RseB N-terminal domain-containing protein" evidence="2">
    <location>
        <begin position="27"/>
        <end position="427"/>
    </location>
</feature>
<dbReference type="OrthoDB" id="4822274at2"/>
<feature type="domain" description="MucB/RseB N-terminal" evidence="3">
    <location>
        <begin position="105"/>
        <end position="272"/>
    </location>
</feature>
<proteinExistence type="predicted"/>
<dbReference type="InterPro" id="IPR029046">
    <property type="entry name" value="LolA/LolB/LppX"/>
</dbReference>
<dbReference type="AlphaFoldDB" id="W9GDA1"/>
<comment type="caution">
    <text evidence="4">The sequence shown here is derived from an EMBL/GenBank/DDBJ whole genome shotgun (WGS) entry which is preliminary data.</text>
</comment>
<dbReference type="PANTHER" id="PTHR37507">
    <property type="entry name" value="SPORULATION PROTEIN YDCC"/>
    <property type="match status" value="1"/>
</dbReference>
<evidence type="ECO:0000259" key="3">
    <source>
        <dbReference type="Pfam" id="PF03888"/>
    </source>
</evidence>
<protein>
    <recommendedName>
        <fullName evidence="3">MucB/RseB N-terminal domain-containing protein</fullName>
    </recommendedName>
</protein>
<feature type="region of interest" description="Disordered" evidence="1">
    <location>
        <begin position="156"/>
        <end position="188"/>
    </location>
</feature>
<dbReference type="PANTHER" id="PTHR37507:SF2">
    <property type="entry name" value="SPORULATION PROTEIN YDCC"/>
    <property type="match status" value="1"/>
</dbReference>
<sequence length="427" mass="43482">MTFFGEHPWGRWVVPVAAFAVIAATAAVTNQQASADAGLPHRTAAQLLADVRSAHVQSLAGTVVQTADLGLPQLPGLSGGVGGPGGGRATGTGATGSLTTLLTGSHTWRVWVDGPTRQRLALIDGSNESDLIRNGTDVWLWSSADKSAVHRRLPTMMHPLPRHSLAPSAKPGASPSTGQPGVPTTAPATPEEAANQALALMGQDTTVTTSGTATVAGRAAYELVLTPKDRATLVGSVRIAIDAQRHIPLRVQVYSTKLANPAFQVGFTAIDFAKPDASRFTFTPPPGTTVTDKGAAPTPGSHTPNSPAPTPPRTTVPKASGTNPAPTQPGGPPSLPGVAQPKVVGSGWSTVVVAALPQNTSGPSRTSQQSLMQQLGPVLGSLPQVSGSWGRGRLLEGTLVSAVLTDDGRVAVGAVGAQQLYAALAAK</sequence>
<dbReference type="SUPFAM" id="SSF89392">
    <property type="entry name" value="Prokaryotic lipoproteins and lipoprotein localization factors"/>
    <property type="match status" value="1"/>
</dbReference>
<dbReference type="InterPro" id="IPR033434">
    <property type="entry name" value="MucB/RseB_N"/>
</dbReference>
<dbReference type="Proteomes" id="UP000019494">
    <property type="component" value="Unassembled WGS sequence"/>
</dbReference>
<dbReference type="Pfam" id="PF03888">
    <property type="entry name" value="MucB_RseB"/>
    <property type="match status" value="1"/>
</dbReference>
<gene>
    <name evidence="4" type="ORF">N864_15380</name>
</gene>
<feature type="compositionally biased region" description="Pro residues" evidence="1">
    <location>
        <begin position="326"/>
        <end position="335"/>
    </location>
</feature>
<name>W9GDA1_9MICO</name>
<evidence type="ECO:0000256" key="1">
    <source>
        <dbReference type="SAM" id="MobiDB-lite"/>
    </source>
</evidence>
<dbReference type="EMBL" id="AWQS01000309">
    <property type="protein sequence ID" value="EWT04186.1"/>
    <property type="molecule type" value="Genomic_DNA"/>
</dbReference>
<keyword evidence="2" id="KW-0732">Signal</keyword>
<feature type="signal peptide" evidence="2">
    <location>
        <begin position="1"/>
        <end position="26"/>
    </location>
</feature>
<dbReference type="InterPro" id="IPR052944">
    <property type="entry name" value="Sporulation_related"/>
</dbReference>
<keyword evidence="5" id="KW-1185">Reference proteome</keyword>
<organism evidence="4 5">
    <name type="scientific">Intrasporangium chromatireducens Q5-1</name>
    <dbReference type="NCBI Taxonomy" id="584657"/>
    <lineage>
        <taxon>Bacteria</taxon>
        <taxon>Bacillati</taxon>
        <taxon>Actinomycetota</taxon>
        <taxon>Actinomycetes</taxon>
        <taxon>Micrococcales</taxon>
        <taxon>Intrasporangiaceae</taxon>
        <taxon>Intrasporangium</taxon>
    </lineage>
</organism>
<accession>W9GDA1</accession>
<dbReference type="RefSeq" id="WP_034721584.1">
    <property type="nucleotide sequence ID" value="NZ_AWQS01000309.1"/>
</dbReference>
<reference evidence="5" key="1">
    <citation type="submission" date="2013-08" db="EMBL/GenBank/DDBJ databases">
        <title>Intrasporangium oryzae NRRL B-24470.</title>
        <authorList>
            <person name="Liu H."/>
            <person name="Wang G."/>
        </authorList>
    </citation>
    <scope>NUCLEOTIDE SEQUENCE [LARGE SCALE GENOMIC DNA]</scope>
    <source>
        <strain evidence="5">Q5-1</strain>
    </source>
</reference>
<feature type="region of interest" description="Disordered" evidence="1">
    <location>
        <begin position="280"/>
        <end position="341"/>
    </location>
</feature>
<evidence type="ECO:0000313" key="5">
    <source>
        <dbReference type="Proteomes" id="UP000019494"/>
    </source>
</evidence>
<evidence type="ECO:0000256" key="2">
    <source>
        <dbReference type="SAM" id="SignalP"/>
    </source>
</evidence>
<dbReference type="Gene3D" id="2.50.20.10">
    <property type="entry name" value="Lipoprotein localisation LolA/LolB/LppX"/>
    <property type="match status" value="1"/>
</dbReference>
<evidence type="ECO:0000313" key="4">
    <source>
        <dbReference type="EMBL" id="EWT04186.1"/>
    </source>
</evidence>